<feature type="transmembrane region" description="Helical" evidence="2">
    <location>
        <begin position="9"/>
        <end position="31"/>
    </location>
</feature>
<dbReference type="Proteomes" id="UP000029781">
    <property type="component" value="Segment"/>
</dbReference>
<dbReference type="RefSeq" id="YP_003969960.1">
    <property type="nucleotide sequence ID" value="NC_014637.1"/>
</dbReference>
<keyword evidence="2" id="KW-1133">Transmembrane helix</keyword>
<evidence type="ECO:0000313" key="4">
    <source>
        <dbReference type="Proteomes" id="UP000029781"/>
    </source>
</evidence>
<evidence type="ECO:0000256" key="1">
    <source>
        <dbReference type="SAM" id="MobiDB-lite"/>
    </source>
</evidence>
<evidence type="ECO:0000313" key="3">
    <source>
        <dbReference type="EMBL" id="ADO67361.1"/>
    </source>
</evidence>
<feature type="region of interest" description="Disordered" evidence="1">
    <location>
        <begin position="39"/>
        <end position="125"/>
    </location>
</feature>
<reference evidence="3 4" key="1">
    <citation type="journal article" date="2010" name="Proc. Natl. Acad. Sci. U.S.A.">
        <title>Giant virus with a remarkable complement of genes infects marine zooplankton.</title>
        <authorList>
            <person name="Fischer M.G."/>
            <person name="Allen M.J."/>
            <person name="Wilson W.H."/>
            <person name="Suttle C.A."/>
        </authorList>
    </citation>
    <scope>NUCLEOTIDE SEQUENCE [LARGE SCALE GENOMIC DNA]</scope>
    <source>
        <strain evidence="3 4">BV-PW1</strain>
    </source>
</reference>
<dbReference type="KEGG" id="vg:9887730"/>
<evidence type="ECO:0000256" key="2">
    <source>
        <dbReference type="SAM" id="Phobius"/>
    </source>
</evidence>
<feature type="compositionally biased region" description="Low complexity" evidence="1">
    <location>
        <begin position="41"/>
        <end position="52"/>
    </location>
</feature>
<feature type="compositionally biased region" description="Low complexity" evidence="1">
    <location>
        <begin position="71"/>
        <end position="124"/>
    </location>
</feature>
<protein>
    <submittedName>
        <fullName evidence="3">Uncharacterized protein</fullName>
    </submittedName>
</protein>
<dbReference type="EMBL" id="GU244497">
    <property type="protein sequence ID" value="ADO67361.1"/>
    <property type="molecule type" value="Genomic_DNA"/>
</dbReference>
<proteinExistence type="predicted"/>
<organismHost>
    <name type="scientific">Cafeteria roenbergensis</name>
    <name type="common">Marine flagellate</name>
    <dbReference type="NCBI Taxonomy" id="33653"/>
</organismHost>
<feature type="compositionally biased region" description="Acidic residues" evidence="1">
    <location>
        <begin position="53"/>
        <end position="69"/>
    </location>
</feature>
<accession>E3T598</accession>
<keyword evidence="2" id="KW-0472">Membrane</keyword>
<name>E3T598_CROVB</name>
<gene>
    <name evidence="3" type="ORF">crov327</name>
</gene>
<organism evidence="3 4">
    <name type="scientific">Cafeteria roenbergensis virus (strain BV-PW1)</name>
    <name type="common">CroV</name>
    <dbReference type="NCBI Taxonomy" id="693272"/>
    <lineage>
        <taxon>Viruses</taxon>
        <taxon>Varidnaviria</taxon>
        <taxon>Bamfordvirae</taxon>
        <taxon>Nucleocytoviricota</taxon>
        <taxon>Megaviricetes</taxon>
        <taxon>Imitervirales</taxon>
        <taxon>Mimiviridae</taxon>
        <taxon>Aliimimivirinae</taxon>
        <taxon>Rheavirus</taxon>
        <taxon>Rheavirus sinusmexicani</taxon>
    </lineage>
</organism>
<keyword evidence="2" id="KW-0812">Transmembrane</keyword>
<keyword evidence="4" id="KW-1185">Reference proteome</keyword>
<sequence length="349" mass="38753">MAQNTKSNVLIIGIIVFVLIFGLGIGTYIFFMNDDTEETTQENTSNSTTNETDNTDELDEPDEPDELDEASTTNTPGTNSSTGSNSTNETVEVEPSTTNTPTGTNTNTNTTTESNYTNTSGTNEITVETVETKSNLINKISIEKNGTLNFSGITLIDKNNNYITNYIKPNTIDVSSIYGQWNYDQWHEGHGRLVFKNNETNLEPKPHTSVGDPHQANTAFHSGERSMDEFVSIEVEGTKLSNLKYIALTGRSHAENRSNNINIILSYIDTDNTPKEYIINTGEGYSTANPTKIFEIDPLLTNQATVVSDMGQADFNMIENFTNTLFRSNKYSSYETAFKRWKLSTSSFS</sequence>
<dbReference type="GeneID" id="9887730"/>